<dbReference type="AlphaFoldDB" id="A0A418WG74"/>
<sequence length="355" mass="36826">MSAPRCLIVTPYAVGGGVTEAFFTSIEIMRRAGAVPIAMVDAKASFLERLAAAGIETVTVPGLGAGGSLNAWAAGRRAGASARRLAPAVILAHNGRYIDALKRRVGSIPVVGVVHGGKLDRFLGADRLITVNQEQAVGLVAKGYAESRLAVIPNVLPVDAIPPFTTRPWAQPPAIGTLRLLVKAKGVDILIAAVGLLARRGLTVGLHIGGTGEEEAALRRQVAQLALDTQVTFHGWVSDQAAFLGAMDLYVMPSRFETFGIGILEAQAAGLPVIASNCEGPASVLRDGDTGLLVPPGEPAALADSIARLISDRAFAESLARNGHADCAARHLLPAIAGRYGDFVFGRNGLSIEGC</sequence>
<dbReference type="GO" id="GO:0016757">
    <property type="term" value="F:glycosyltransferase activity"/>
    <property type="evidence" value="ECO:0007669"/>
    <property type="project" value="UniProtKB-KW"/>
</dbReference>
<dbReference type="InterPro" id="IPR001296">
    <property type="entry name" value="Glyco_trans_1"/>
</dbReference>
<dbReference type="SUPFAM" id="SSF53756">
    <property type="entry name" value="UDP-Glycosyltransferase/glycogen phosphorylase"/>
    <property type="match status" value="1"/>
</dbReference>
<protein>
    <submittedName>
        <fullName evidence="4">Glycosyltransferase</fullName>
    </submittedName>
</protein>
<accession>A0A418WG74</accession>
<keyword evidence="2 4" id="KW-0808">Transferase</keyword>
<dbReference type="Pfam" id="PF00534">
    <property type="entry name" value="Glycos_transf_1"/>
    <property type="match status" value="1"/>
</dbReference>
<keyword evidence="1" id="KW-0328">Glycosyltransferase</keyword>
<dbReference type="RefSeq" id="WP_119780107.1">
    <property type="nucleotide sequence ID" value="NZ_QYUK01000011.1"/>
</dbReference>
<dbReference type="PANTHER" id="PTHR12526:SF510">
    <property type="entry name" value="D-INOSITOL 3-PHOSPHATE GLYCOSYLTRANSFERASE"/>
    <property type="match status" value="1"/>
</dbReference>
<dbReference type="PANTHER" id="PTHR12526">
    <property type="entry name" value="GLYCOSYLTRANSFERASE"/>
    <property type="match status" value="1"/>
</dbReference>
<gene>
    <name evidence="4" type="ORF">D3874_20195</name>
</gene>
<evidence type="ECO:0000256" key="2">
    <source>
        <dbReference type="ARBA" id="ARBA00022679"/>
    </source>
</evidence>
<dbReference type="EMBL" id="QYUK01000011">
    <property type="protein sequence ID" value="RJF89007.1"/>
    <property type="molecule type" value="Genomic_DNA"/>
</dbReference>
<dbReference type="Proteomes" id="UP000284605">
    <property type="component" value="Unassembled WGS sequence"/>
</dbReference>
<feature type="domain" description="Glycosyl transferase family 1" evidence="3">
    <location>
        <begin position="175"/>
        <end position="323"/>
    </location>
</feature>
<dbReference type="Gene3D" id="3.40.50.2000">
    <property type="entry name" value="Glycogen Phosphorylase B"/>
    <property type="match status" value="2"/>
</dbReference>
<evidence type="ECO:0000256" key="1">
    <source>
        <dbReference type="ARBA" id="ARBA00022676"/>
    </source>
</evidence>
<reference evidence="4 5" key="1">
    <citation type="submission" date="2018-09" db="EMBL/GenBank/DDBJ databases">
        <authorList>
            <person name="Zhu H."/>
        </authorList>
    </citation>
    <scope>NUCLEOTIDE SEQUENCE [LARGE SCALE GENOMIC DNA]</scope>
    <source>
        <strain evidence="4 5">K1W22B-8</strain>
    </source>
</reference>
<organism evidence="4 5">
    <name type="scientific">Oleomonas cavernae</name>
    <dbReference type="NCBI Taxonomy" id="2320859"/>
    <lineage>
        <taxon>Bacteria</taxon>
        <taxon>Pseudomonadati</taxon>
        <taxon>Pseudomonadota</taxon>
        <taxon>Alphaproteobacteria</taxon>
        <taxon>Acetobacterales</taxon>
        <taxon>Acetobacteraceae</taxon>
        <taxon>Oleomonas</taxon>
    </lineage>
</organism>
<dbReference type="CDD" id="cd03801">
    <property type="entry name" value="GT4_PimA-like"/>
    <property type="match status" value="1"/>
</dbReference>
<name>A0A418WG74_9PROT</name>
<keyword evidence="5" id="KW-1185">Reference proteome</keyword>
<comment type="caution">
    <text evidence="4">The sequence shown here is derived from an EMBL/GenBank/DDBJ whole genome shotgun (WGS) entry which is preliminary data.</text>
</comment>
<evidence type="ECO:0000259" key="3">
    <source>
        <dbReference type="Pfam" id="PF00534"/>
    </source>
</evidence>
<evidence type="ECO:0000313" key="5">
    <source>
        <dbReference type="Proteomes" id="UP000284605"/>
    </source>
</evidence>
<proteinExistence type="predicted"/>
<dbReference type="OrthoDB" id="9781738at2"/>
<evidence type="ECO:0000313" key="4">
    <source>
        <dbReference type="EMBL" id="RJF89007.1"/>
    </source>
</evidence>